<organism evidence="1 2">
    <name type="scientific">Trifolium pratense</name>
    <name type="common">Red clover</name>
    <dbReference type="NCBI Taxonomy" id="57577"/>
    <lineage>
        <taxon>Eukaryota</taxon>
        <taxon>Viridiplantae</taxon>
        <taxon>Streptophyta</taxon>
        <taxon>Embryophyta</taxon>
        <taxon>Tracheophyta</taxon>
        <taxon>Spermatophyta</taxon>
        <taxon>Magnoliopsida</taxon>
        <taxon>eudicotyledons</taxon>
        <taxon>Gunneridae</taxon>
        <taxon>Pentapetalae</taxon>
        <taxon>rosids</taxon>
        <taxon>fabids</taxon>
        <taxon>Fabales</taxon>
        <taxon>Fabaceae</taxon>
        <taxon>Papilionoideae</taxon>
        <taxon>50 kb inversion clade</taxon>
        <taxon>NPAAA clade</taxon>
        <taxon>Hologalegina</taxon>
        <taxon>IRL clade</taxon>
        <taxon>Trifolieae</taxon>
        <taxon>Trifolium</taxon>
    </lineage>
</organism>
<evidence type="ECO:0000313" key="2">
    <source>
        <dbReference type="Proteomes" id="UP001177021"/>
    </source>
</evidence>
<comment type="caution">
    <text evidence="1">The sequence shown here is derived from an EMBL/GenBank/DDBJ whole genome shotgun (WGS) entry which is preliminary data.</text>
</comment>
<protein>
    <submittedName>
        <fullName evidence="1">Uncharacterized protein</fullName>
    </submittedName>
</protein>
<accession>A0ACB0KB30</accession>
<evidence type="ECO:0000313" key="1">
    <source>
        <dbReference type="EMBL" id="CAJ2653573.1"/>
    </source>
</evidence>
<name>A0ACB0KB30_TRIPR</name>
<dbReference type="EMBL" id="CASHSV030000206">
    <property type="protein sequence ID" value="CAJ2653573.1"/>
    <property type="molecule type" value="Genomic_DNA"/>
</dbReference>
<reference evidence="1" key="1">
    <citation type="submission" date="2023-10" db="EMBL/GenBank/DDBJ databases">
        <authorList>
            <person name="Rodriguez Cubillos JULIANA M."/>
            <person name="De Vega J."/>
        </authorList>
    </citation>
    <scope>NUCLEOTIDE SEQUENCE</scope>
</reference>
<dbReference type="Proteomes" id="UP001177021">
    <property type="component" value="Unassembled WGS sequence"/>
</dbReference>
<sequence>MEEAMKMFKGRGDQLHERFDCLVEAGFDYNSVVRMIKRDPRILNMKRTVIQKKIDFIKNASVFPIECLVTYPRYFYHDLGKISARFSMYQWLKKRNAINPALSMCTILSIQEKRFVKYIVNIHPEGPTIWHLSKVYQTKIRINSSLYDIKFC</sequence>
<keyword evidence="2" id="KW-1185">Reference proteome</keyword>
<proteinExistence type="predicted"/>
<gene>
    <name evidence="1" type="ORF">MILVUS5_LOCUS20887</name>
</gene>